<dbReference type="PANTHER" id="PTHR31636">
    <property type="entry name" value="OSJNBA0084A10.13 PROTEIN-RELATED"/>
    <property type="match status" value="1"/>
</dbReference>
<evidence type="ECO:0000313" key="5">
    <source>
        <dbReference type="Proteomes" id="UP001497512"/>
    </source>
</evidence>
<dbReference type="EMBL" id="OZ019909">
    <property type="protein sequence ID" value="CAK9209562.1"/>
    <property type="molecule type" value="Genomic_DNA"/>
</dbReference>
<keyword evidence="1" id="KW-0805">Transcription regulation</keyword>
<proteinExistence type="predicted"/>
<feature type="region of interest" description="Disordered" evidence="3">
    <location>
        <begin position="1"/>
        <end position="24"/>
    </location>
</feature>
<gene>
    <name evidence="4" type="ORF">CSSPTR1EN2_LOCUS9851</name>
</gene>
<dbReference type="Pfam" id="PF03514">
    <property type="entry name" value="GRAS"/>
    <property type="match status" value="1"/>
</dbReference>
<dbReference type="PROSITE" id="PS50985">
    <property type="entry name" value="GRAS"/>
    <property type="match status" value="1"/>
</dbReference>
<dbReference type="InterPro" id="IPR005202">
    <property type="entry name" value="TF_GRAS"/>
</dbReference>
<reference evidence="4" key="1">
    <citation type="submission" date="2024-02" db="EMBL/GenBank/DDBJ databases">
        <authorList>
            <consortium name="ELIXIR-Norway"/>
            <consortium name="Elixir Norway"/>
        </authorList>
    </citation>
    <scope>NUCLEOTIDE SEQUENCE</scope>
</reference>
<sequence>MRPRDQRPSAPAYPTHGTRQAAVDEGGVETGRIEELRLISASPAIGVATAAASYRDIDEELPSSSGHWAPNLLLECARAVAANDTSQAQKLMSVLNELASPYGDCDQRLASYFLQALFCKITNTGLQCYRILLAAAEKSYTFESVRKMILEFQEASPWTTFGHVACNGAILEAFEGEMKVHVVDISSTFCTQWPTLLEALATRSEGSPNLRLSAIVISPEAEPAAMHVMQQIMTRLDRFARLMGVPFEYSLTQLPQLEQLEFAQGSALELREDETLAINCIHTLNQYGSSSRDQILYTFRNANPKIVTIVEDEMELVSADFMTCFSEALRFYWLLFQSLDESFPHASSERLMLERAHARNIVNLLACEAADRRRWPQQGVDWARRLSAASFVHSAFSDDVVGDVRALLTRYKEGWGLITDENGLYLTWKDQPVICTSAWRLDL</sequence>
<name>A0ABP0U073_9BRYO</name>
<organism evidence="4 5">
    <name type="scientific">Sphagnum troendelagicum</name>
    <dbReference type="NCBI Taxonomy" id="128251"/>
    <lineage>
        <taxon>Eukaryota</taxon>
        <taxon>Viridiplantae</taxon>
        <taxon>Streptophyta</taxon>
        <taxon>Embryophyta</taxon>
        <taxon>Bryophyta</taxon>
        <taxon>Sphagnophytina</taxon>
        <taxon>Sphagnopsida</taxon>
        <taxon>Sphagnales</taxon>
        <taxon>Sphagnaceae</taxon>
        <taxon>Sphagnum</taxon>
    </lineage>
</organism>
<keyword evidence="2" id="KW-0804">Transcription</keyword>
<accession>A0ABP0U073</accession>
<keyword evidence="5" id="KW-1185">Reference proteome</keyword>
<evidence type="ECO:0000313" key="4">
    <source>
        <dbReference type="EMBL" id="CAK9209562.1"/>
    </source>
</evidence>
<dbReference type="Proteomes" id="UP001497512">
    <property type="component" value="Chromosome 17"/>
</dbReference>
<protein>
    <submittedName>
        <fullName evidence="4">Uncharacterized protein</fullName>
    </submittedName>
</protein>
<evidence type="ECO:0000256" key="2">
    <source>
        <dbReference type="ARBA" id="ARBA00023163"/>
    </source>
</evidence>
<evidence type="ECO:0000256" key="1">
    <source>
        <dbReference type="ARBA" id="ARBA00023015"/>
    </source>
</evidence>
<evidence type="ECO:0000256" key="3">
    <source>
        <dbReference type="SAM" id="MobiDB-lite"/>
    </source>
</evidence>